<evidence type="ECO:0000313" key="2">
    <source>
        <dbReference type="Proteomes" id="UP001144978"/>
    </source>
</evidence>
<name>A0ACC1PGC5_9APHY</name>
<organism evidence="1 2">
    <name type="scientific">Trametes sanguinea</name>
    <dbReference type="NCBI Taxonomy" id="158606"/>
    <lineage>
        <taxon>Eukaryota</taxon>
        <taxon>Fungi</taxon>
        <taxon>Dikarya</taxon>
        <taxon>Basidiomycota</taxon>
        <taxon>Agaricomycotina</taxon>
        <taxon>Agaricomycetes</taxon>
        <taxon>Polyporales</taxon>
        <taxon>Polyporaceae</taxon>
        <taxon>Trametes</taxon>
    </lineage>
</organism>
<sequence length="1006" mass="112685">MKSCLICNLVSPTWWLARRQPSTRATVMILSPLCGGRATVDGEDHRLLVSGYQNVEPARLEDCTLTGDFDSLIGFTPRLELKVPLSVYPVPSFKHTLRTSVHATVLINGGHGDAPTLVPAHHLRNVCIATFGTRAQVRLLFPQIRAEGGTPKVTQTDLATLYDRGILRAIRELIPEHAAHWPPSYHAAMSLYRDPRGQMHYGRMDIPEDLVPDFATLLRAKLAQHPRLANPLFMIELRGTKGMFSFPFDNVDARQNAFNRLIEHIDLGVEAAHNNLPNWYCDVGVEVARPGHVLQWLSAAHQRLLAHALPSQTQAAITKLLGSTKFSSDVSGHLFDLAGFRANPGSRGRADHVAHVNVYTTDKSVTYQLHKGAFTAHRTTSLFPGPIGTLRNDLNTIAEVFAECGGSKGETQDVTARFEVRVAIEESLAALTTFPDALLRYSAVCIPNATWWDFKFYRVAGIHYIISELATDPPQSRALVPSLQLGAAMIYMLNAVISRPSDWRACKTLAEASAMRVLADDDLDSDDEADEDAETTPVGEGQGLFFLCDVMRDDEQGWWRLPASHTMDIRLLCSLYHAGSLGDIATAMGATGLKRTGKASNPARMQNRRGHTSPIQLVTAIAIPPLNLGLSALGLSIRHPVRLSGRDIEDLWAVPDPDALTPDTNLDDFISTLWAQFAYDLIQVSPNLKDRNELPYVTLSYEEQLEVTPQLFKAAVLPFRAVYYRPRDSQFWRQQFDRFFPPAGKVIDKSQNFPKCRYYHQWLELRSLMPAVDFNKVRLALWSQFRKLWWLPHTETTRIWDTRRPLQSQNAWKYLALNNLELPGPAVRIALNSTFNVEATLAQEPVDEDEDDMDDPRHMAPPPLPAAGLGRRVSDLNNLPPLRRLSSIPGQRASHASSVPASARLGHKRLRTPSPHLRDSDYAAENPRAQKMPRHAEWEQDDDEDVLDHPEAGEFGRHWTPQVQNQSVEDDVLDHPEAGEFGRHWTPQVSNQQAEEEEEEEEEEGL</sequence>
<gene>
    <name evidence="1" type="ORF">NUW54_g8006</name>
</gene>
<evidence type="ECO:0000313" key="1">
    <source>
        <dbReference type="EMBL" id="KAJ2992126.1"/>
    </source>
</evidence>
<proteinExistence type="predicted"/>
<reference evidence="1" key="1">
    <citation type="submission" date="2022-08" db="EMBL/GenBank/DDBJ databases">
        <title>Genome Sequence of Pycnoporus sanguineus.</title>
        <authorList>
            <person name="Buettner E."/>
        </authorList>
    </citation>
    <scope>NUCLEOTIDE SEQUENCE</scope>
    <source>
        <strain evidence="1">CG-C14</strain>
    </source>
</reference>
<dbReference type="EMBL" id="JANSHE010002413">
    <property type="protein sequence ID" value="KAJ2992126.1"/>
    <property type="molecule type" value="Genomic_DNA"/>
</dbReference>
<dbReference type="Proteomes" id="UP001144978">
    <property type="component" value="Unassembled WGS sequence"/>
</dbReference>
<keyword evidence="2" id="KW-1185">Reference proteome</keyword>
<protein>
    <submittedName>
        <fullName evidence="1">Uncharacterized protein</fullName>
    </submittedName>
</protein>
<comment type="caution">
    <text evidence="1">The sequence shown here is derived from an EMBL/GenBank/DDBJ whole genome shotgun (WGS) entry which is preliminary data.</text>
</comment>
<accession>A0ACC1PGC5</accession>